<dbReference type="Gene3D" id="2.90.10.10">
    <property type="entry name" value="Bulb-type lectin domain"/>
    <property type="match status" value="1"/>
</dbReference>
<evidence type="ECO:0000256" key="4">
    <source>
        <dbReference type="SAM" id="Phobius"/>
    </source>
</evidence>
<dbReference type="PROSITE" id="PS50927">
    <property type="entry name" value="BULB_LECTIN"/>
    <property type="match status" value="1"/>
</dbReference>
<comment type="caution">
    <text evidence="8">The sequence shown here is derived from an EMBL/GenBank/DDBJ whole genome shotgun (WGS) entry which is preliminary data.</text>
</comment>
<keyword evidence="3" id="KW-0325">Glycoprotein</keyword>
<dbReference type="AlphaFoldDB" id="A0A438G9T4"/>
<dbReference type="GO" id="GO:0048544">
    <property type="term" value="P:recognition of pollen"/>
    <property type="evidence" value="ECO:0007669"/>
    <property type="project" value="InterPro"/>
</dbReference>
<keyword evidence="4" id="KW-0472">Membrane</keyword>
<dbReference type="CDD" id="cd01098">
    <property type="entry name" value="PAN_AP_plant"/>
    <property type="match status" value="1"/>
</dbReference>
<dbReference type="SUPFAM" id="SSF57414">
    <property type="entry name" value="Hairpin loop containing domain-like"/>
    <property type="match status" value="1"/>
</dbReference>
<sequence>METHLFFAIFCAWICLSVPLEFCIAADSIRMDQSISHGETLVSSGQSFELGFFSPGSSKNRYLGIWYKNTPQTVVWVANRNNPIADSYGVLTIINNGALVLLNQSKSVIWSPNLSRVPENPVARLLETGNLVLRDSSNESSESYIWQSFDDPSDTMLPGMKVGWNLKTGLQQKLTSWRSADDPSLGDFSYRIDINVLPYVVLGVGSSKKVRSRPWNGLEFNGVLVLDYLVYKAVFVNNDDEVYTLCESNNNKIISRLTLNHSGFLQRLVSTKGSSEWDELYSIPSEFCENYGHCGANGICRIGKARICECLPGFTPNSQKEWDMFNTSSGCTRRRPLDCQSEEGFVKVTGVKLPDLIDSHVINSVSLRECEVSCLNDCSCTAYAYSKAYAYSNPNGNGGCLMWSGDLIDIRELTSEKHAEDIYIRMHTSELGLNTYQKKKLVIILVISTFSGILTLGLAVWFLFQKKRTMGADQESKENLELPLFDLPTIATSKLELFLVAWIWTMP</sequence>
<evidence type="ECO:0000259" key="7">
    <source>
        <dbReference type="PROSITE" id="PS50948"/>
    </source>
</evidence>
<evidence type="ECO:0000256" key="5">
    <source>
        <dbReference type="SAM" id="SignalP"/>
    </source>
</evidence>
<dbReference type="Pfam" id="PF01453">
    <property type="entry name" value="B_lectin"/>
    <property type="match status" value="1"/>
</dbReference>
<keyword evidence="4" id="KW-1133">Transmembrane helix</keyword>
<evidence type="ECO:0000313" key="8">
    <source>
        <dbReference type="EMBL" id="RVW68954.1"/>
    </source>
</evidence>
<keyword evidence="1 5" id="KW-0732">Signal</keyword>
<dbReference type="PROSITE" id="PS50948">
    <property type="entry name" value="PAN"/>
    <property type="match status" value="1"/>
</dbReference>
<evidence type="ECO:0000313" key="9">
    <source>
        <dbReference type="Proteomes" id="UP000288805"/>
    </source>
</evidence>
<dbReference type="PANTHER" id="PTHR32444:SF118">
    <property type="entry name" value="OS09G0551150 PROTEIN"/>
    <property type="match status" value="1"/>
</dbReference>
<dbReference type="EMBL" id="QGNW01000513">
    <property type="protein sequence ID" value="RVW68954.1"/>
    <property type="molecule type" value="Genomic_DNA"/>
</dbReference>
<feature type="chain" id="PRO_5019307543" evidence="5">
    <location>
        <begin position="26"/>
        <end position="507"/>
    </location>
</feature>
<evidence type="ECO:0000256" key="1">
    <source>
        <dbReference type="ARBA" id="ARBA00022729"/>
    </source>
</evidence>
<dbReference type="Proteomes" id="UP000288805">
    <property type="component" value="Unassembled WGS sequence"/>
</dbReference>
<proteinExistence type="predicted"/>
<accession>A0A438G9T4</accession>
<organism evidence="8 9">
    <name type="scientific">Vitis vinifera</name>
    <name type="common">Grape</name>
    <dbReference type="NCBI Taxonomy" id="29760"/>
    <lineage>
        <taxon>Eukaryota</taxon>
        <taxon>Viridiplantae</taxon>
        <taxon>Streptophyta</taxon>
        <taxon>Embryophyta</taxon>
        <taxon>Tracheophyta</taxon>
        <taxon>Spermatophyta</taxon>
        <taxon>Magnoliopsida</taxon>
        <taxon>eudicotyledons</taxon>
        <taxon>Gunneridae</taxon>
        <taxon>Pentapetalae</taxon>
        <taxon>rosids</taxon>
        <taxon>Vitales</taxon>
        <taxon>Vitaceae</taxon>
        <taxon>Viteae</taxon>
        <taxon>Vitis</taxon>
    </lineage>
</organism>
<dbReference type="Pfam" id="PF00954">
    <property type="entry name" value="S_locus_glycop"/>
    <property type="match status" value="1"/>
</dbReference>
<dbReference type="SUPFAM" id="SSF51110">
    <property type="entry name" value="alpha-D-mannose-specific plant lectins"/>
    <property type="match status" value="1"/>
</dbReference>
<dbReference type="PANTHER" id="PTHR32444">
    <property type="entry name" value="BULB-TYPE LECTIN DOMAIN-CONTAINING PROTEIN"/>
    <property type="match status" value="1"/>
</dbReference>
<evidence type="ECO:0000256" key="2">
    <source>
        <dbReference type="ARBA" id="ARBA00023157"/>
    </source>
</evidence>
<dbReference type="InterPro" id="IPR036426">
    <property type="entry name" value="Bulb-type_lectin_dom_sf"/>
</dbReference>
<keyword evidence="2" id="KW-1015">Disulfide bond</keyword>
<dbReference type="Pfam" id="PF08276">
    <property type="entry name" value="PAN_2"/>
    <property type="match status" value="1"/>
</dbReference>
<dbReference type="SMART" id="SM00108">
    <property type="entry name" value="B_lectin"/>
    <property type="match status" value="1"/>
</dbReference>
<dbReference type="InterPro" id="IPR001480">
    <property type="entry name" value="Bulb-type_lectin_dom"/>
</dbReference>
<dbReference type="InterPro" id="IPR003609">
    <property type="entry name" value="Pan_app"/>
</dbReference>
<dbReference type="SMART" id="SM00473">
    <property type="entry name" value="PAN_AP"/>
    <property type="match status" value="1"/>
</dbReference>
<dbReference type="InterPro" id="IPR000858">
    <property type="entry name" value="S_locus_glycoprot_dom"/>
</dbReference>
<name>A0A438G9T4_VITVI</name>
<feature type="signal peptide" evidence="5">
    <location>
        <begin position="1"/>
        <end position="25"/>
    </location>
</feature>
<reference evidence="8 9" key="1">
    <citation type="journal article" date="2018" name="PLoS Genet.">
        <title>Population sequencing reveals clonal diversity and ancestral inbreeding in the grapevine cultivar Chardonnay.</title>
        <authorList>
            <person name="Roach M.J."/>
            <person name="Johnson D.L."/>
            <person name="Bohlmann J."/>
            <person name="van Vuuren H.J."/>
            <person name="Jones S.J."/>
            <person name="Pretorius I.S."/>
            <person name="Schmidt S.A."/>
            <person name="Borneman A.R."/>
        </authorList>
    </citation>
    <scope>NUCLEOTIDE SEQUENCE [LARGE SCALE GENOMIC DNA]</scope>
    <source>
        <strain evidence="9">cv. Chardonnay</strain>
        <tissue evidence="8">Leaf</tissue>
    </source>
</reference>
<dbReference type="CDD" id="cd00028">
    <property type="entry name" value="B_lectin"/>
    <property type="match status" value="1"/>
</dbReference>
<dbReference type="FunFam" id="2.90.10.10:FF:000004">
    <property type="entry name" value="G-type lectin S-receptor-like serine/threonine-protein kinase"/>
    <property type="match status" value="1"/>
</dbReference>
<keyword evidence="4" id="KW-0812">Transmembrane</keyword>
<feature type="transmembrane region" description="Helical" evidence="4">
    <location>
        <begin position="441"/>
        <end position="464"/>
    </location>
</feature>
<evidence type="ECO:0000259" key="6">
    <source>
        <dbReference type="PROSITE" id="PS50927"/>
    </source>
</evidence>
<feature type="domain" description="Apple" evidence="7">
    <location>
        <begin position="339"/>
        <end position="427"/>
    </location>
</feature>
<evidence type="ECO:0000256" key="3">
    <source>
        <dbReference type="ARBA" id="ARBA00023180"/>
    </source>
</evidence>
<protein>
    <submittedName>
        <fullName evidence="8">S-locus-specific glycoprotein S13</fullName>
    </submittedName>
</protein>
<feature type="domain" description="Bulb-type lectin" evidence="6">
    <location>
        <begin position="26"/>
        <end position="146"/>
    </location>
</feature>
<gene>
    <name evidence="8" type="primary">SLSG_4</name>
    <name evidence="8" type="ORF">CK203_057005</name>
</gene>